<proteinExistence type="predicted"/>
<organism evidence="1 2">
    <name type="scientific">Streptomyces venezuelae</name>
    <dbReference type="NCBI Taxonomy" id="54571"/>
    <lineage>
        <taxon>Bacteria</taxon>
        <taxon>Bacillati</taxon>
        <taxon>Actinomycetota</taxon>
        <taxon>Actinomycetes</taxon>
        <taxon>Kitasatosporales</taxon>
        <taxon>Streptomycetaceae</taxon>
        <taxon>Streptomyces</taxon>
    </lineage>
</organism>
<gene>
    <name evidence="1" type="ORF">DEJ49_20145</name>
</gene>
<dbReference type="Proteomes" id="UP000324015">
    <property type="component" value="Chromosome"/>
</dbReference>
<dbReference type="AlphaFoldDB" id="A0A5P2CJG0"/>
<accession>A0A5P2CJG0</accession>
<dbReference type="InterPro" id="IPR046251">
    <property type="entry name" value="DUF6284"/>
</dbReference>
<dbReference type="Pfam" id="PF19801">
    <property type="entry name" value="DUF6284"/>
    <property type="match status" value="1"/>
</dbReference>
<sequence>MKHIAALQAAVTAADFEGEPTAAELDAIEHEMPAILADVELLDAQIITLDRTPNEVDARRIRRARRKVLAARRALTNTSAPVNVPGVGA</sequence>
<dbReference type="RefSeq" id="WP_150185400.1">
    <property type="nucleotide sequence ID" value="NZ_CP029191.1"/>
</dbReference>
<protein>
    <submittedName>
        <fullName evidence="1">Uncharacterized protein</fullName>
    </submittedName>
</protein>
<reference evidence="1 2" key="1">
    <citation type="submission" date="2018-05" db="EMBL/GenBank/DDBJ databases">
        <title>Streptomyces venezuelae.</title>
        <authorList>
            <person name="Kim W."/>
            <person name="Lee N."/>
            <person name="Cho B.-K."/>
        </authorList>
    </citation>
    <scope>NUCLEOTIDE SEQUENCE [LARGE SCALE GENOMIC DNA]</scope>
    <source>
        <strain evidence="1 2">ATCC 14585</strain>
    </source>
</reference>
<evidence type="ECO:0000313" key="2">
    <source>
        <dbReference type="Proteomes" id="UP000324015"/>
    </source>
</evidence>
<name>A0A5P2CJG0_STRVZ</name>
<evidence type="ECO:0000313" key="1">
    <source>
        <dbReference type="EMBL" id="QES42982.1"/>
    </source>
</evidence>
<dbReference type="EMBL" id="CP029191">
    <property type="protein sequence ID" value="QES42982.1"/>
    <property type="molecule type" value="Genomic_DNA"/>
</dbReference>